<feature type="region of interest" description="Disordered" evidence="1">
    <location>
        <begin position="1"/>
        <end position="24"/>
    </location>
</feature>
<reference evidence="2" key="1">
    <citation type="submission" date="2016-01" db="EMBL/GenBank/DDBJ databases">
        <title>Reference transcriptome for the parasite Schistocephalus solidus: insights into the molecular evolution of parasitism.</title>
        <authorList>
            <person name="Hebert F.O."/>
            <person name="Grambauer S."/>
            <person name="Barber I."/>
            <person name="Landry C.R."/>
            <person name="Aubin-Horth N."/>
        </authorList>
    </citation>
    <scope>NUCLEOTIDE SEQUENCE</scope>
</reference>
<name>A0A0X3NSX9_SCHSO</name>
<protein>
    <submittedName>
        <fullName evidence="2">Ras-related protein Rab-14</fullName>
    </submittedName>
</protein>
<organism evidence="2">
    <name type="scientific">Schistocephalus solidus</name>
    <name type="common">Tapeworm</name>
    <dbReference type="NCBI Taxonomy" id="70667"/>
    <lineage>
        <taxon>Eukaryota</taxon>
        <taxon>Metazoa</taxon>
        <taxon>Spiralia</taxon>
        <taxon>Lophotrochozoa</taxon>
        <taxon>Platyhelminthes</taxon>
        <taxon>Cestoda</taxon>
        <taxon>Eucestoda</taxon>
        <taxon>Diphyllobothriidea</taxon>
        <taxon>Diphyllobothriidae</taxon>
        <taxon>Schistocephalus</taxon>
    </lineage>
</organism>
<sequence length="220" mass="24075">MAGGEGSSISRHVEGNLSDGVKKSNREMCKGDRSISMPPSPPFQHTWRNLVRFDKDAGAAGRPAQQQAPVIPGKRTVRKKNVHWNVMKKPVRGGQETAVCAGLRGLASTACRPRDLRFGLPFATEANSGLCGRFAQNAALGTIQIDAAVLDILVYFPCGFQKGHLYVFARLSAALNEHETIFVSQGFGLLIRDVTLIFQVRFIPNKHNNCIRRSESTSIT</sequence>
<gene>
    <name evidence="2" type="primary">RAB14</name>
    <name evidence="2" type="ORF">TR134726</name>
</gene>
<evidence type="ECO:0000256" key="1">
    <source>
        <dbReference type="SAM" id="MobiDB-lite"/>
    </source>
</evidence>
<accession>A0A0X3NSX9</accession>
<dbReference type="EMBL" id="GEEE01020530">
    <property type="protein sequence ID" value="JAP42695.1"/>
    <property type="molecule type" value="Transcribed_RNA"/>
</dbReference>
<dbReference type="AlphaFoldDB" id="A0A0X3NSX9"/>
<evidence type="ECO:0000313" key="2">
    <source>
        <dbReference type="EMBL" id="JAP42695.1"/>
    </source>
</evidence>
<proteinExistence type="predicted"/>